<feature type="transmembrane region" description="Helical" evidence="2">
    <location>
        <begin position="664"/>
        <end position="679"/>
    </location>
</feature>
<evidence type="ECO:0000313" key="5">
    <source>
        <dbReference type="Proteomes" id="UP001161017"/>
    </source>
</evidence>
<protein>
    <recommendedName>
        <fullName evidence="3">DUF6594 domain-containing protein</fullName>
    </recommendedName>
</protein>
<comment type="caution">
    <text evidence="4">The sequence shown here is derived from an EMBL/GenBank/DDBJ whole genome shotgun (WGS) entry which is preliminary data.</text>
</comment>
<feature type="compositionally biased region" description="Low complexity" evidence="1">
    <location>
        <begin position="41"/>
        <end position="56"/>
    </location>
</feature>
<organism evidence="4 5">
    <name type="scientific">Ramalina farinacea</name>
    <dbReference type="NCBI Taxonomy" id="258253"/>
    <lineage>
        <taxon>Eukaryota</taxon>
        <taxon>Fungi</taxon>
        <taxon>Dikarya</taxon>
        <taxon>Ascomycota</taxon>
        <taxon>Pezizomycotina</taxon>
        <taxon>Lecanoromycetes</taxon>
        <taxon>OSLEUM clade</taxon>
        <taxon>Lecanoromycetidae</taxon>
        <taxon>Lecanorales</taxon>
        <taxon>Lecanorineae</taxon>
        <taxon>Ramalinaceae</taxon>
        <taxon>Ramalina</taxon>
    </lineage>
</organism>
<accession>A0AA43QGD3</accession>
<reference evidence="4" key="1">
    <citation type="journal article" date="2023" name="Genome Biol. Evol.">
        <title>First Whole Genome Sequence and Flow Cytometry Genome Size Data for the Lichen-Forming Fungus Ramalina farinacea (Ascomycota).</title>
        <authorList>
            <person name="Llewellyn T."/>
            <person name="Mian S."/>
            <person name="Hill R."/>
            <person name="Leitch I.J."/>
            <person name="Gaya E."/>
        </authorList>
    </citation>
    <scope>NUCLEOTIDE SEQUENCE</scope>
    <source>
        <strain evidence="4">LIQ254RAFAR</strain>
    </source>
</reference>
<feature type="compositionally biased region" description="Low complexity" evidence="1">
    <location>
        <begin position="16"/>
        <end position="33"/>
    </location>
</feature>
<feature type="region of interest" description="Disordered" evidence="1">
    <location>
        <begin position="558"/>
        <end position="584"/>
    </location>
</feature>
<feature type="compositionally biased region" description="Pro residues" evidence="1">
    <location>
        <begin position="461"/>
        <end position="472"/>
    </location>
</feature>
<dbReference type="EMBL" id="JAPUFD010000001">
    <property type="protein sequence ID" value="MDI1484894.1"/>
    <property type="molecule type" value="Genomic_DNA"/>
</dbReference>
<evidence type="ECO:0000256" key="2">
    <source>
        <dbReference type="SAM" id="Phobius"/>
    </source>
</evidence>
<sequence length="680" mass="73473">MPSVMGSSSRHRRQSKQSFSSTSSTSPPLSKKTAAPPAALSLTSRYSSPSSRSDVSAGQATPRSIFHTGLRSSRRAGKGNNETVQEEINNGNGKGDLRARDTDLTGSTKENVNVFSFMETDDEPASPLSSSTDRVPPAPSELHGHSTHNLILQDDTSRPSSSSSESDSDSDSPPPIFTSRRIVSPARSPRYSDLEVRAIQDGVQRTWTRASLHSDSGISMHSGSPEQERDSPILQHKYPMIEEHEPPDCFEADLQPRFSEDGGEQGSSPESLAVDGPQEQQQDQQCFRHKHNVSCELPDHPEALFSQPASSPPQPPYLYGSSPSLFAAPAAPSSDLHEMSAPSNHQQRRPSIYELPPKPRRRSHPLQSVDSFPSPSASAPPSQQDRPPKTGYDLLASSIAAHPPSAADQSADRVLRPIYRKFETLNNRMLLHLQDEISELESQLADLDRAIGAEGAGAGVPHPPTHPAPPPASRRQAVRLAGMGNQLEWQRQECLARCFGKLEQYSRALATYARLSRELSPARREDVEKYKKWMEVHTPLVDPEGAFLEDHEDLVTVMPPPSPSSRAEGRAEGRAARTHSHQSPGKLDTIPTIFLTFIALVIVFKFVPGVMARLVVAAMLALGASVAGGMGGKDGWVGGKGRLTAGGGGGIIGKSAGWKRSRRAVLAWMGVVGVLAVVVN</sequence>
<keyword evidence="5" id="KW-1185">Reference proteome</keyword>
<feature type="compositionally biased region" description="Polar residues" evidence="1">
    <location>
        <begin position="203"/>
        <end position="225"/>
    </location>
</feature>
<feature type="compositionally biased region" description="Low complexity" evidence="1">
    <location>
        <begin position="368"/>
        <end position="385"/>
    </location>
</feature>
<dbReference type="AlphaFoldDB" id="A0AA43QGD3"/>
<keyword evidence="2" id="KW-0812">Transmembrane</keyword>
<name>A0AA43QGD3_9LECA</name>
<keyword evidence="2" id="KW-0472">Membrane</keyword>
<feature type="compositionally biased region" description="Low complexity" evidence="1">
    <location>
        <begin position="321"/>
        <end position="334"/>
    </location>
</feature>
<proteinExistence type="predicted"/>
<evidence type="ECO:0000313" key="4">
    <source>
        <dbReference type="EMBL" id="MDI1484894.1"/>
    </source>
</evidence>
<dbReference type="Pfam" id="PF20237">
    <property type="entry name" value="DUF6594"/>
    <property type="match status" value="1"/>
</dbReference>
<evidence type="ECO:0000256" key="1">
    <source>
        <dbReference type="SAM" id="MobiDB-lite"/>
    </source>
</evidence>
<feature type="compositionally biased region" description="Polar residues" evidence="1">
    <location>
        <begin position="104"/>
        <end position="114"/>
    </location>
</feature>
<keyword evidence="2" id="KW-1133">Transmembrane helix</keyword>
<dbReference type="Proteomes" id="UP001161017">
    <property type="component" value="Unassembled WGS sequence"/>
</dbReference>
<dbReference type="PANTHER" id="PTHR34502">
    <property type="entry name" value="DUF6594 DOMAIN-CONTAINING PROTEIN-RELATED"/>
    <property type="match status" value="1"/>
</dbReference>
<dbReference type="PANTHER" id="PTHR34502:SF6">
    <property type="entry name" value="DUF6594 DOMAIN-CONTAINING PROTEIN"/>
    <property type="match status" value="1"/>
</dbReference>
<evidence type="ECO:0000259" key="3">
    <source>
        <dbReference type="Pfam" id="PF20237"/>
    </source>
</evidence>
<gene>
    <name evidence="4" type="ORF">OHK93_000028</name>
</gene>
<feature type="region of interest" description="Disordered" evidence="1">
    <location>
        <begin position="1"/>
        <end position="391"/>
    </location>
</feature>
<feature type="compositionally biased region" description="Polar residues" evidence="1">
    <location>
        <begin position="80"/>
        <end position="91"/>
    </location>
</feature>
<feature type="region of interest" description="Disordered" evidence="1">
    <location>
        <begin position="454"/>
        <end position="473"/>
    </location>
</feature>
<dbReference type="InterPro" id="IPR046529">
    <property type="entry name" value="DUF6594"/>
</dbReference>
<feature type="domain" description="DUF6594" evidence="3">
    <location>
        <begin position="395"/>
        <end position="626"/>
    </location>
</feature>